<evidence type="ECO:0000256" key="10">
    <source>
        <dbReference type="SAM" id="Coils"/>
    </source>
</evidence>
<feature type="coiled-coil region" evidence="10">
    <location>
        <begin position="284"/>
        <end position="311"/>
    </location>
</feature>
<accession>E2IJ90</accession>
<evidence type="ECO:0000256" key="7">
    <source>
        <dbReference type="ARBA" id="ARBA00023065"/>
    </source>
</evidence>
<keyword evidence="2" id="KW-0813">Transport</keyword>
<evidence type="ECO:0000256" key="3">
    <source>
        <dbReference type="ARBA" id="ARBA00022475"/>
    </source>
</evidence>
<dbReference type="PANTHER" id="PTHR46480">
    <property type="entry name" value="F20B24.22"/>
    <property type="match status" value="1"/>
</dbReference>
<evidence type="ECO:0000256" key="2">
    <source>
        <dbReference type="ARBA" id="ARBA00022448"/>
    </source>
</evidence>
<evidence type="ECO:0000256" key="4">
    <source>
        <dbReference type="ARBA" id="ARBA00022692"/>
    </source>
</evidence>
<dbReference type="AlphaFoldDB" id="E2IJ90"/>
<keyword evidence="8 11" id="KW-0472">Membrane</keyword>
<feature type="transmembrane region" description="Helical" evidence="11">
    <location>
        <begin position="231"/>
        <end position="252"/>
    </location>
</feature>
<dbReference type="Gene3D" id="1.20.120.350">
    <property type="entry name" value="Voltage-gated potassium channels. Chain C"/>
    <property type="match status" value="1"/>
</dbReference>
<reference evidence="12" key="1">
    <citation type="submission" date="2010-06" db="EMBL/GenBank/DDBJ databases">
        <authorList>
            <person name="Wheeler G.L."/>
        </authorList>
    </citation>
    <scope>NUCLEOTIDE SEQUENCE</scope>
</reference>
<dbReference type="EMBL" id="HM560965">
    <property type="protein sequence ID" value="ADM25825.1"/>
    <property type="molecule type" value="mRNA"/>
</dbReference>
<name>E2IJ90_9EUKA</name>
<protein>
    <submittedName>
        <fullName evidence="12">Voltage-gated H+ channel protein</fullName>
    </submittedName>
</protein>
<evidence type="ECO:0000256" key="8">
    <source>
        <dbReference type="ARBA" id="ARBA00023136"/>
    </source>
</evidence>
<keyword evidence="6 11" id="KW-1133">Transmembrane helix</keyword>
<evidence type="ECO:0000256" key="5">
    <source>
        <dbReference type="ARBA" id="ARBA00022882"/>
    </source>
</evidence>
<reference evidence="12" key="2">
    <citation type="journal article" date="2011" name="PLoS Biol.">
        <title>A Voltage-Gated H Channel Underlying pH Homeostasis in Calcifying Coccolithophores.</title>
        <authorList>
            <person name="Taylor A.R."/>
            <person name="Chrachri A."/>
            <person name="Wheeler G."/>
            <person name="Goddard H."/>
            <person name="Brownlee C."/>
        </authorList>
    </citation>
    <scope>NUCLEOTIDE SEQUENCE</scope>
</reference>
<comment type="subcellular location">
    <subcellularLocation>
        <location evidence="1">Cell membrane</location>
        <topology evidence="1">Multi-pass membrane protein</topology>
    </subcellularLocation>
</comment>
<keyword evidence="4 11" id="KW-0812">Transmembrane</keyword>
<feature type="transmembrane region" description="Helical" evidence="11">
    <location>
        <begin position="103"/>
        <end position="124"/>
    </location>
</feature>
<keyword evidence="3" id="KW-1003">Cell membrane</keyword>
<evidence type="ECO:0000313" key="12">
    <source>
        <dbReference type="EMBL" id="ADM25825.1"/>
    </source>
</evidence>
<evidence type="ECO:0000256" key="6">
    <source>
        <dbReference type="ARBA" id="ARBA00022989"/>
    </source>
</evidence>
<dbReference type="GO" id="GO:0005886">
    <property type="term" value="C:plasma membrane"/>
    <property type="evidence" value="ECO:0007669"/>
    <property type="project" value="UniProtKB-SubCell"/>
</dbReference>
<dbReference type="GO" id="GO:0030171">
    <property type="term" value="F:voltage-gated proton channel activity"/>
    <property type="evidence" value="ECO:0007669"/>
    <property type="project" value="InterPro"/>
</dbReference>
<keyword evidence="10" id="KW-0175">Coiled coil</keyword>
<feature type="transmembrane region" description="Helical" evidence="11">
    <location>
        <begin position="199"/>
        <end position="219"/>
    </location>
</feature>
<evidence type="ECO:0000256" key="11">
    <source>
        <dbReference type="SAM" id="Phobius"/>
    </source>
</evidence>
<organism evidence="12">
    <name type="scientific">Coccolithus braarudii</name>
    <dbReference type="NCBI Taxonomy" id="221442"/>
    <lineage>
        <taxon>Eukaryota</taxon>
        <taxon>Haptista</taxon>
        <taxon>Haptophyta</taxon>
        <taxon>Prymnesiophyceae</taxon>
        <taxon>Coccolithales</taxon>
        <taxon>Coccolithaceae</taxon>
        <taxon>Coccolithus</taxon>
    </lineage>
</organism>
<dbReference type="PANTHER" id="PTHR46480:SF1">
    <property type="entry name" value="VOLTAGE-GATED HYDROGEN CHANNEL 1"/>
    <property type="match status" value="1"/>
</dbReference>
<proteinExistence type="evidence at transcript level"/>
<sequence>MRDASGFSAQRLHEEPAVLSNIEVTSPTRGNVTKFSVKLLAQQSLAGAERLHEAFVAFRAQRKDKGHFLKLISAHDEIEVLILKHSQEAWQVKLMHAIQNHKVQLTLMCLLVVDVLVVCFEIFLDLEYPECRLIKRDGLSCCPVVAAAAVGSHAGHDGLEHGRHHGHHALCEAGTEEGALGVGCDEHKYPVLHVTHQGLFATSVVILVLFEIELLLLMLAATPCLFFRNIFYALDVLVVTCALALELAPSFMADTETRDLLGLILLARIWRLVRISHGIFSTTHEADEGHIEKLEEEVHQLRKQLDELHNHFDQKDSCRVPTTSD</sequence>
<keyword evidence="7" id="KW-0406">Ion transport</keyword>
<dbReference type="InterPro" id="IPR031846">
    <property type="entry name" value="Hvcn1"/>
</dbReference>
<dbReference type="InterPro" id="IPR027359">
    <property type="entry name" value="Volt_channel_dom_sf"/>
</dbReference>
<evidence type="ECO:0000256" key="1">
    <source>
        <dbReference type="ARBA" id="ARBA00004651"/>
    </source>
</evidence>
<dbReference type="GO" id="GO:0034702">
    <property type="term" value="C:monoatomic ion channel complex"/>
    <property type="evidence" value="ECO:0007669"/>
    <property type="project" value="UniProtKB-KW"/>
</dbReference>
<evidence type="ECO:0000256" key="9">
    <source>
        <dbReference type="ARBA" id="ARBA00023303"/>
    </source>
</evidence>
<keyword evidence="5" id="KW-0851">Voltage-gated channel</keyword>
<keyword evidence="9" id="KW-0407">Ion channel</keyword>